<dbReference type="Proteomes" id="UP000244005">
    <property type="component" value="Unassembled WGS sequence"/>
</dbReference>
<keyword evidence="10" id="KW-1185">Reference proteome</keyword>
<feature type="region of interest" description="Disordered" evidence="6">
    <location>
        <begin position="652"/>
        <end position="688"/>
    </location>
</feature>
<proteinExistence type="predicted"/>
<dbReference type="GO" id="GO:0080115">
    <property type="term" value="F:myosin XI tail binding"/>
    <property type="evidence" value="ECO:0007669"/>
    <property type="project" value="UniProtKB-ARBA"/>
</dbReference>
<sequence length="1255" mass="138589">MAWTSVEHHVFSDRWRVSSLVWAFVQLVLSFIVLLCALISIATTKLIRSSGLCLSCHSCEVDHRGKKQEEVEAAAPASQKLDLCQKRRQNSDDMSLICENCTAQLSDCSCCAAPPPAKSSSKRPPAATAQLHHHDGSPLASSSFELWPDDEDEDDVGRSSRRTASFSSADDASVRNAESCGSECRLCSLAMSGSCSGGDPNEAPMASSTSTSGAFGRPLKRKFAKVFPDNCRAGSPRDLVQGLAEEEREASSVGIGKKAPAAGGILLHLEQQQHRCQEHRLESRYEAVGATSITLSPDEIVVDDASEEEDGDQLSMMRKQFVVSDAEDADNLRKASWEESSGNSSQDSFPCVRRLPVNYGRSAEESNGNRKGEGVSGDARLQFARKGGDRERERERERGDVTPEWSGGYEASAHSFDEMGGSSVANQGDDEQMEYSGMKELKDALQAERKALADLYNELEQERSASATAANEAMAMITRLQEEKAAAQMECRQYQRMAEEKQQYDQEAIALLQDILVRRDKEMFNLEEEAKLYRQRLLSLTMDELDRANVDASGGANKKSDFLLIERETLLLEGNDDWKNPTNRKDSREERLLAEIKDWVTAANEKVSARALPAPVPAIKEEEEESAEKSQLSRKISNLSIESGRLPKNLLESFSSVGGDEESQRDGAASEAGGGMSEAGSEETAGRNEDAVGYESFHCMMDSLRKEPRLRDEASLETLNKIEKKFQIQSRKGKVRNEDDLRRIWKNTLRSFGPAAGENAANGVLNKQDSKGQIQNVSLKKSSDRSGLMSGIVRDAEANRAMEQKRISVLEYVWKFEEQLHQGGPKKPAVQLGRATSSSDINNKPEKLGSLTSDSGLDDQSGTKGALVDFSAAEPDREKSKRPSPGDGSRVPPVVSRFRRHASEGDRFHVRGEVLSSPRNEARCERPFGHEDDESSEGSLVHDVYEVQRDSLETSTPKRGETLYNEELRKSAFSTSNKQLRGESAYPLENEYMEFLGDNGDRLGKPDPLPGYSPSDREASGKGRPQSQTAPGRYVTTTLLEDEALDQDYEWPATSTSGRDQAARERTSVTPSPNKMGDVVDQLTVRLKNLEADRQTMQQTITSLRTENGEMQLLREIAQQLRELRGIDQKAMNSTEPSEPTLASAIKGMLSFSRLRCSVQTQLNKLARVFLRNVELGVCHGDQHVGLCRLLQISPPRSMRVTRVTEATAEDIVLNGPQEGPLQTAAPRPSTLLTQQTWPMDVRERAGTALSGWDY</sequence>
<dbReference type="PROSITE" id="PS51775">
    <property type="entry name" value="GTD_BINDING"/>
    <property type="match status" value="1"/>
</dbReference>
<feature type="compositionally biased region" description="Polar residues" evidence="6">
    <location>
        <begin position="850"/>
        <end position="863"/>
    </location>
</feature>
<feature type="coiled-coil region" evidence="5">
    <location>
        <begin position="1080"/>
        <end position="1124"/>
    </location>
</feature>
<evidence type="ECO:0000313" key="9">
    <source>
        <dbReference type="EMBL" id="PTQ37590.1"/>
    </source>
</evidence>
<feature type="compositionally biased region" description="Basic and acidic residues" evidence="6">
    <location>
        <begin position="362"/>
        <end position="373"/>
    </location>
</feature>
<feature type="compositionally biased region" description="Polar residues" evidence="6">
    <location>
        <begin position="765"/>
        <end position="780"/>
    </location>
</feature>
<feature type="region of interest" description="Disordered" evidence="6">
    <location>
        <begin position="760"/>
        <end position="786"/>
    </location>
</feature>
<keyword evidence="3 7" id="KW-1133">Transmembrane helix</keyword>
<evidence type="ECO:0000256" key="1">
    <source>
        <dbReference type="ARBA" id="ARBA00004167"/>
    </source>
</evidence>
<feature type="compositionally biased region" description="Polar residues" evidence="6">
    <location>
        <begin position="338"/>
        <end position="348"/>
    </location>
</feature>
<dbReference type="InterPro" id="IPR007656">
    <property type="entry name" value="GTD-bd"/>
</dbReference>
<evidence type="ECO:0000256" key="6">
    <source>
        <dbReference type="SAM" id="MobiDB-lite"/>
    </source>
</evidence>
<evidence type="ECO:0000256" key="7">
    <source>
        <dbReference type="SAM" id="Phobius"/>
    </source>
</evidence>
<keyword evidence="4 7" id="KW-0472">Membrane</keyword>
<dbReference type="PANTHER" id="PTHR31448:SF3">
    <property type="entry name" value="MYOSIN-BINDING PROTEIN 2"/>
    <property type="match status" value="1"/>
</dbReference>
<evidence type="ECO:0000259" key="8">
    <source>
        <dbReference type="PROSITE" id="PS51775"/>
    </source>
</evidence>
<dbReference type="AlphaFoldDB" id="A0A2R6WUT5"/>
<dbReference type="PANTHER" id="PTHR31448">
    <property type="entry name" value="MYOSIN-BINDING PROTEIN 2"/>
    <property type="match status" value="1"/>
</dbReference>
<dbReference type="InterPro" id="IPR039306">
    <property type="entry name" value="MYOB"/>
</dbReference>
<feature type="domain" description="GTD-binding" evidence="8">
    <location>
        <begin position="436"/>
        <end position="534"/>
    </location>
</feature>
<feature type="compositionally biased region" description="Basic and acidic residues" evidence="6">
    <location>
        <begin position="920"/>
        <end position="930"/>
    </location>
</feature>
<keyword evidence="5" id="KW-0175">Coiled coil</keyword>
<dbReference type="EMBL" id="KZ772728">
    <property type="protein sequence ID" value="PTQ37595.1"/>
    <property type="molecule type" value="Genomic_DNA"/>
</dbReference>
<reference evidence="10" key="1">
    <citation type="journal article" date="2017" name="Cell">
        <title>Insights into land plant evolution garnered from the Marchantia polymorpha genome.</title>
        <authorList>
            <person name="Bowman J.L."/>
            <person name="Kohchi T."/>
            <person name="Yamato K.T."/>
            <person name="Jenkins J."/>
            <person name="Shu S."/>
            <person name="Ishizaki K."/>
            <person name="Yamaoka S."/>
            <person name="Nishihama R."/>
            <person name="Nakamura Y."/>
            <person name="Berger F."/>
            <person name="Adam C."/>
            <person name="Aki S.S."/>
            <person name="Althoff F."/>
            <person name="Araki T."/>
            <person name="Arteaga-Vazquez M.A."/>
            <person name="Balasubrmanian S."/>
            <person name="Barry K."/>
            <person name="Bauer D."/>
            <person name="Boehm C.R."/>
            <person name="Briginshaw L."/>
            <person name="Caballero-Perez J."/>
            <person name="Catarino B."/>
            <person name="Chen F."/>
            <person name="Chiyoda S."/>
            <person name="Chovatia M."/>
            <person name="Davies K.M."/>
            <person name="Delmans M."/>
            <person name="Demura T."/>
            <person name="Dierschke T."/>
            <person name="Dolan L."/>
            <person name="Dorantes-Acosta A.E."/>
            <person name="Eklund D.M."/>
            <person name="Florent S.N."/>
            <person name="Flores-Sandoval E."/>
            <person name="Fujiyama A."/>
            <person name="Fukuzawa H."/>
            <person name="Galik B."/>
            <person name="Grimanelli D."/>
            <person name="Grimwood J."/>
            <person name="Grossniklaus U."/>
            <person name="Hamada T."/>
            <person name="Haseloff J."/>
            <person name="Hetherington A.J."/>
            <person name="Higo A."/>
            <person name="Hirakawa Y."/>
            <person name="Hundley H.N."/>
            <person name="Ikeda Y."/>
            <person name="Inoue K."/>
            <person name="Inoue S.I."/>
            <person name="Ishida S."/>
            <person name="Jia Q."/>
            <person name="Kakita M."/>
            <person name="Kanazawa T."/>
            <person name="Kawai Y."/>
            <person name="Kawashima T."/>
            <person name="Kennedy M."/>
            <person name="Kinose K."/>
            <person name="Kinoshita T."/>
            <person name="Kohara Y."/>
            <person name="Koide E."/>
            <person name="Komatsu K."/>
            <person name="Kopischke S."/>
            <person name="Kubo M."/>
            <person name="Kyozuka J."/>
            <person name="Lagercrantz U."/>
            <person name="Lin S.S."/>
            <person name="Lindquist E."/>
            <person name="Lipzen A.M."/>
            <person name="Lu C.W."/>
            <person name="De Luna E."/>
            <person name="Martienssen R.A."/>
            <person name="Minamino N."/>
            <person name="Mizutani M."/>
            <person name="Mizutani M."/>
            <person name="Mochizuki N."/>
            <person name="Monte I."/>
            <person name="Mosher R."/>
            <person name="Nagasaki H."/>
            <person name="Nakagami H."/>
            <person name="Naramoto S."/>
            <person name="Nishitani K."/>
            <person name="Ohtani M."/>
            <person name="Okamoto T."/>
            <person name="Okumura M."/>
            <person name="Phillips J."/>
            <person name="Pollak B."/>
            <person name="Reinders A."/>
            <person name="Rovekamp M."/>
            <person name="Sano R."/>
            <person name="Sawa S."/>
            <person name="Schmid M.W."/>
            <person name="Shirakawa M."/>
            <person name="Solano R."/>
            <person name="Spunde A."/>
            <person name="Suetsugu N."/>
            <person name="Sugano S."/>
            <person name="Sugiyama A."/>
            <person name="Sun R."/>
            <person name="Suzuki Y."/>
            <person name="Takenaka M."/>
            <person name="Takezawa D."/>
            <person name="Tomogane H."/>
            <person name="Tsuzuki M."/>
            <person name="Ueda T."/>
            <person name="Umeda M."/>
            <person name="Ward J.M."/>
            <person name="Watanabe Y."/>
            <person name="Yazaki K."/>
            <person name="Yokoyama R."/>
            <person name="Yoshitake Y."/>
            <person name="Yotsui I."/>
            <person name="Zachgo S."/>
            <person name="Schmutz J."/>
        </authorList>
    </citation>
    <scope>NUCLEOTIDE SEQUENCE [LARGE SCALE GENOMIC DNA]</scope>
    <source>
        <strain evidence="10">Tak-1</strain>
    </source>
</reference>
<feature type="region of interest" description="Disordered" evidence="6">
    <location>
        <begin position="997"/>
        <end position="1077"/>
    </location>
</feature>
<feature type="region of interest" description="Disordered" evidence="6">
    <location>
        <begin position="333"/>
        <end position="352"/>
    </location>
</feature>
<keyword evidence="2 7" id="KW-0812">Transmembrane</keyword>
<evidence type="ECO:0000256" key="3">
    <source>
        <dbReference type="ARBA" id="ARBA00022989"/>
    </source>
</evidence>
<dbReference type="GO" id="GO:0016020">
    <property type="term" value="C:membrane"/>
    <property type="evidence" value="ECO:0007669"/>
    <property type="project" value="UniProtKB-SubCell"/>
</dbReference>
<dbReference type="EMBL" id="KZ772728">
    <property type="protein sequence ID" value="PTQ37590.1"/>
    <property type="molecule type" value="Genomic_DNA"/>
</dbReference>
<evidence type="ECO:0000256" key="2">
    <source>
        <dbReference type="ARBA" id="ARBA00022692"/>
    </source>
</evidence>
<feature type="region of interest" description="Disordered" evidence="6">
    <location>
        <begin position="823"/>
        <end position="942"/>
    </location>
</feature>
<evidence type="ECO:0000256" key="5">
    <source>
        <dbReference type="SAM" id="Coils"/>
    </source>
</evidence>
<feature type="region of interest" description="Disordered" evidence="6">
    <location>
        <begin position="360"/>
        <end position="429"/>
    </location>
</feature>
<feature type="compositionally biased region" description="Polar residues" evidence="6">
    <location>
        <begin position="1025"/>
        <end position="1039"/>
    </location>
</feature>
<evidence type="ECO:0000256" key="4">
    <source>
        <dbReference type="ARBA" id="ARBA00023136"/>
    </source>
</evidence>
<evidence type="ECO:0000313" key="10">
    <source>
        <dbReference type="Proteomes" id="UP000244005"/>
    </source>
</evidence>
<dbReference type="Pfam" id="PF04576">
    <property type="entry name" value="Zein-binding"/>
    <property type="match status" value="1"/>
</dbReference>
<feature type="compositionally biased region" description="Basic and acidic residues" evidence="6">
    <location>
        <begin position="386"/>
        <end position="401"/>
    </location>
</feature>
<comment type="subcellular location">
    <subcellularLocation>
        <location evidence="1">Membrane</location>
        <topology evidence="1">Single-pass membrane protein</topology>
    </subcellularLocation>
</comment>
<feature type="transmembrane region" description="Helical" evidence="7">
    <location>
        <begin position="20"/>
        <end position="42"/>
    </location>
</feature>
<dbReference type="OrthoDB" id="1047602at2759"/>
<name>A0A2R6WUT5_MARPO</name>
<feature type="region of interest" description="Disordered" evidence="6">
    <location>
        <begin position="121"/>
        <end position="168"/>
    </location>
</feature>
<accession>A0A2R6WUT5</accession>
<organism evidence="9 10">
    <name type="scientific">Marchantia polymorpha</name>
    <name type="common">Common liverwort</name>
    <name type="synonym">Marchantia aquatica</name>
    <dbReference type="NCBI Taxonomy" id="3197"/>
    <lineage>
        <taxon>Eukaryota</taxon>
        <taxon>Viridiplantae</taxon>
        <taxon>Streptophyta</taxon>
        <taxon>Embryophyta</taxon>
        <taxon>Marchantiophyta</taxon>
        <taxon>Marchantiopsida</taxon>
        <taxon>Marchantiidae</taxon>
        <taxon>Marchantiales</taxon>
        <taxon>Marchantiaceae</taxon>
        <taxon>Marchantia</taxon>
    </lineage>
</organism>
<feature type="compositionally biased region" description="Acidic residues" evidence="6">
    <location>
        <begin position="1040"/>
        <end position="1049"/>
    </location>
</feature>
<dbReference type="Gramene" id="Mp6g15460.1">
    <property type="protein sequence ID" value="Mp6g15460.1.cds"/>
    <property type="gene ID" value="Mp6g15460"/>
</dbReference>
<protein>
    <recommendedName>
        <fullName evidence="8">GTD-binding domain-containing protein</fullName>
    </recommendedName>
</protein>
<feature type="coiled-coil region" evidence="5">
    <location>
        <begin position="438"/>
        <end position="514"/>
    </location>
</feature>
<gene>
    <name evidence="9" type="ORF">MARPO_0056s0058</name>
</gene>
<reference evidence="9" key="2">
    <citation type="submission" date="2017-12" db="EMBL/GenBank/DDBJ databases">
        <title>WGS assembly of Marchantia polymorpha.</title>
        <authorList>
            <person name="Bowman J.L."/>
            <person name="Kohchi T."/>
            <person name="Yamato K.T."/>
            <person name="Jenkins J."/>
            <person name="Shu S."/>
            <person name="Ishizaki K."/>
            <person name="Yamaoka S."/>
            <person name="Nishihama R."/>
            <person name="Nakamura Y."/>
            <person name="Berger F."/>
            <person name="Adam C."/>
            <person name="Aki S.S."/>
            <person name="Althoff F."/>
            <person name="Araki T."/>
            <person name="Arteaga-Vazquez M.A."/>
            <person name="Balasubrmanian S."/>
            <person name="Bauer D."/>
            <person name="Boehm C.R."/>
            <person name="Briginshaw L."/>
            <person name="Caballero-Perez J."/>
            <person name="Catarino B."/>
            <person name="Chen F."/>
            <person name="Chiyoda S."/>
            <person name="Chovatia M."/>
            <person name="Davies K.M."/>
            <person name="Delmans M."/>
            <person name="Demura T."/>
            <person name="Dierschke T."/>
            <person name="Dolan L."/>
            <person name="Dorantes-Acosta A.E."/>
            <person name="Eklund D.M."/>
            <person name="Florent S.N."/>
            <person name="Flores-Sandoval E."/>
            <person name="Fujiyama A."/>
            <person name="Fukuzawa H."/>
            <person name="Galik B."/>
            <person name="Grimanelli D."/>
            <person name="Grimwood J."/>
            <person name="Grossniklaus U."/>
            <person name="Hamada T."/>
            <person name="Haseloff J."/>
            <person name="Hetherington A.J."/>
            <person name="Higo A."/>
            <person name="Hirakawa Y."/>
            <person name="Hundley H.N."/>
            <person name="Ikeda Y."/>
            <person name="Inoue K."/>
            <person name="Inoue S."/>
            <person name="Ishida S."/>
            <person name="Jia Q."/>
            <person name="Kakita M."/>
            <person name="Kanazawa T."/>
            <person name="Kawai Y."/>
            <person name="Kawashima T."/>
            <person name="Kennedy M."/>
            <person name="Kinose K."/>
            <person name="Kinoshita T."/>
            <person name="Kohara Y."/>
            <person name="Koide E."/>
            <person name="Komatsu K."/>
            <person name="Kopischke S."/>
            <person name="Kubo M."/>
            <person name="Kyozuka J."/>
            <person name="Lagercrantz U."/>
            <person name="Lin S.S."/>
            <person name="Lindquist E."/>
            <person name="Lipzen A.M."/>
            <person name="Lu C."/>
            <person name="Luna E.D."/>
            <person name="Martienssen R.A."/>
            <person name="Minamino N."/>
            <person name="Mizutani M."/>
            <person name="Mizutani M."/>
            <person name="Mochizuki N."/>
            <person name="Monte I."/>
            <person name="Mosher R."/>
            <person name="Nagasaki H."/>
            <person name="Nakagami H."/>
            <person name="Naramoto S."/>
            <person name="Nishitani K."/>
            <person name="Ohtani M."/>
            <person name="Okamoto T."/>
            <person name="Okumura M."/>
            <person name="Phillips J."/>
            <person name="Pollak B."/>
            <person name="Reinders A."/>
            <person name="Roevekamp M."/>
            <person name="Sano R."/>
            <person name="Sawa S."/>
            <person name="Schmid M.W."/>
            <person name="Shirakawa M."/>
            <person name="Solano R."/>
            <person name="Spunde A."/>
            <person name="Suetsugu N."/>
            <person name="Sugano S."/>
            <person name="Sugiyama A."/>
            <person name="Sun R."/>
            <person name="Suzuki Y."/>
            <person name="Takenaka M."/>
            <person name="Takezawa D."/>
            <person name="Tomogane H."/>
            <person name="Tsuzuki M."/>
            <person name="Ueda T."/>
            <person name="Umeda M."/>
            <person name="Ward J.M."/>
            <person name="Watanabe Y."/>
            <person name="Yazaki K."/>
            <person name="Yokoyama R."/>
            <person name="Yoshitake Y."/>
            <person name="Yotsui I."/>
            <person name="Zachgo S."/>
            <person name="Schmutz J."/>
        </authorList>
    </citation>
    <scope>NUCLEOTIDE SEQUENCE [LARGE SCALE GENOMIC DNA]</scope>
    <source>
        <strain evidence="9">Tak-1</strain>
    </source>
</reference>
<dbReference type="Gramene" id="Mp6g15460.4">
    <property type="protein sequence ID" value="Mp6g15460.4.cds"/>
    <property type="gene ID" value="Mp6g15460"/>
</dbReference>
<feature type="compositionally biased region" description="Basic and acidic residues" evidence="6">
    <location>
        <begin position="901"/>
        <end position="912"/>
    </location>
</feature>